<dbReference type="SMART" id="SM00597">
    <property type="entry name" value="ZnF_TTF"/>
    <property type="match status" value="1"/>
</dbReference>
<dbReference type="AlphaFoldDB" id="A0A6G0VXU9"/>
<evidence type="ECO:0000313" key="3">
    <source>
        <dbReference type="Proteomes" id="UP000478052"/>
    </source>
</evidence>
<protein>
    <submittedName>
        <fullName evidence="2">Zinc finger MYM-type protein 1-like</fullName>
    </submittedName>
</protein>
<dbReference type="InterPro" id="IPR012337">
    <property type="entry name" value="RNaseH-like_sf"/>
</dbReference>
<dbReference type="PANTHER" id="PTHR45749">
    <property type="match status" value="1"/>
</dbReference>
<dbReference type="Pfam" id="PF05699">
    <property type="entry name" value="Dimer_Tnp_hAT"/>
    <property type="match status" value="1"/>
</dbReference>
<dbReference type="InterPro" id="IPR008906">
    <property type="entry name" value="HATC_C_dom"/>
</dbReference>
<dbReference type="EMBL" id="VUJU01010556">
    <property type="protein sequence ID" value="KAF0713833.1"/>
    <property type="molecule type" value="Genomic_DNA"/>
</dbReference>
<gene>
    <name evidence="2" type="ORF">FWK35_00033025</name>
</gene>
<organism evidence="2 3">
    <name type="scientific">Aphis craccivora</name>
    <name type="common">Cowpea aphid</name>
    <dbReference type="NCBI Taxonomy" id="307492"/>
    <lineage>
        <taxon>Eukaryota</taxon>
        <taxon>Metazoa</taxon>
        <taxon>Ecdysozoa</taxon>
        <taxon>Arthropoda</taxon>
        <taxon>Hexapoda</taxon>
        <taxon>Insecta</taxon>
        <taxon>Pterygota</taxon>
        <taxon>Neoptera</taxon>
        <taxon>Paraneoptera</taxon>
        <taxon>Hemiptera</taxon>
        <taxon>Sternorrhyncha</taxon>
        <taxon>Aphidomorpha</taxon>
        <taxon>Aphidoidea</taxon>
        <taxon>Aphididae</taxon>
        <taxon>Aphidini</taxon>
        <taxon>Aphis</taxon>
        <taxon>Aphis</taxon>
    </lineage>
</organism>
<comment type="caution">
    <text evidence="2">The sequence shown here is derived from an EMBL/GenBank/DDBJ whole genome shotgun (WGS) entry which is preliminary data.</text>
</comment>
<accession>A0A6G0VXU9</accession>
<sequence length="879" mass="100465">MSEKRKRTLDDFFKKSQKVSTITCCSSTSTSTSENLTTNTDQDNQICLSKSESPILSVLEFNELSENTTSELHNKSQSQFLSESEESMLGTHRDPANPLKSAYSLLLSGFGPYQPSDCDFPKINGRQFRKQWYTTNKWLEYSPTRNSAYCFYCRAFPSSNNEAAFVSNGFKSWYKATTSFISHEKSINHMEAVAKVSGLKTGHSVGDVASKINSHHKTTVTKNRNYLKCIIDSLLYCARQGISIRGHDETDESKNKGNFIELLHLRAKDNKLLEDSIVGSQIGYRYVSGTHSNAFLSIMAKQVLRNIVNDIKKAKLFSILIDETQDLSRHEQISFIVRYVDDMFQPHEVFLGFYKTNKTDSETLTNVIKEVLLKNDLKIENIRGQCYDGAAAMRGSYTGVQARIKQENPIALYVHCYAHILNLCLVDLTKQVSFVRNMFGTLQSLHNFIRASSKRHAVFESILLESSKKSGPSKLKSLSDTRWSCRAEALNSLFLNYEVIIKTLEEISETDISCGPEATSLLKNIGDFEFMFCLVFLKDVMTHTNILSKYLQSINMNYNAVISMSTQTTNIFKEMRSDKKFDEMWDKVIEMAKENNIELAQLPRKKKIPMRLGGGGHQPQDIQIKDYYRINIYFSVLDIIMKEIKDRFQENQLEILDGLMNVFTNENPDEKLLDILCNTYKFDIHELQVELKIFNRMFKSKQINSNNSVFQNKLDYMKQGEIKDGFPLLSEILKLFLTIPTNTASCERSFSCLRRLKTYLRRTMGQERLSNIAMLQIERNRVIDSESVIDEFNAASTVHGRRLTLLKALNSIASANDSDGDTSSTAKSLILRIYSFNFVSTMVFIRQIFSITTLVSNYLQLKSIDFIQAIKLVDIAKND</sequence>
<dbReference type="InterPro" id="IPR006580">
    <property type="entry name" value="Znf_TTF"/>
</dbReference>
<dbReference type="PANTHER" id="PTHR45749:SF21">
    <property type="entry name" value="DUF4371 DOMAIN-CONTAINING PROTEIN"/>
    <property type="match status" value="1"/>
</dbReference>
<evidence type="ECO:0000259" key="1">
    <source>
        <dbReference type="SMART" id="SM00597"/>
    </source>
</evidence>
<dbReference type="InterPro" id="IPR025398">
    <property type="entry name" value="DUF4371"/>
</dbReference>
<keyword evidence="3" id="KW-1185">Reference proteome</keyword>
<dbReference type="Pfam" id="PF14291">
    <property type="entry name" value="DUF4371"/>
    <property type="match status" value="1"/>
</dbReference>
<name>A0A6G0VXU9_APHCR</name>
<dbReference type="GO" id="GO:0046983">
    <property type="term" value="F:protein dimerization activity"/>
    <property type="evidence" value="ECO:0007669"/>
    <property type="project" value="InterPro"/>
</dbReference>
<proteinExistence type="predicted"/>
<evidence type="ECO:0000313" key="2">
    <source>
        <dbReference type="EMBL" id="KAF0713833.1"/>
    </source>
</evidence>
<dbReference type="OrthoDB" id="6628438at2759"/>
<reference evidence="2 3" key="1">
    <citation type="submission" date="2019-08" db="EMBL/GenBank/DDBJ databases">
        <title>Whole genome of Aphis craccivora.</title>
        <authorList>
            <person name="Voronova N.V."/>
            <person name="Shulinski R.S."/>
            <person name="Bandarenka Y.V."/>
            <person name="Zhorov D.G."/>
            <person name="Warner D."/>
        </authorList>
    </citation>
    <scope>NUCLEOTIDE SEQUENCE [LARGE SCALE GENOMIC DNA]</scope>
    <source>
        <strain evidence="2">180601</strain>
        <tissue evidence="2">Whole Body</tissue>
    </source>
</reference>
<dbReference type="SUPFAM" id="SSF53098">
    <property type="entry name" value="Ribonuclease H-like"/>
    <property type="match status" value="1"/>
</dbReference>
<dbReference type="Proteomes" id="UP000478052">
    <property type="component" value="Unassembled WGS sequence"/>
</dbReference>
<feature type="domain" description="TTF-type" evidence="1">
    <location>
        <begin position="124"/>
        <end position="205"/>
    </location>
</feature>